<evidence type="ECO:0000313" key="4">
    <source>
        <dbReference type="Proteomes" id="UP000190274"/>
    </source>
</evidence>
<keyword evidence="4" id="KW-1185">Reference proteome</keyword>
<dbReference type="Gene3D" id="1.10.287.110">
    <property type="entry name" value="DnaJ domain"/>
    <property type="match status" value="1"/>
</dbReference>
<dbReference type="InterPro" id="IPR018253">
    <property type="entry name" value="DnaJ_domain_CS"/>
</dbReference>
<evidence type="ECO:0000256" key="1">
    <source>
        <dbReference type="ARBA" id="ARBA00023186"/>
    </source>
</evidence>
<dbReference type="GO" id="GO:0005783">
    <property type="term" value="C:endoplasmic reticulum"/>
    <property type="evidence" value="ECO:0007669"/>
    <property type="project" value="TreeGrafter"/>
</dbReference>
<protein>
    <submittedName>
        <fullName evidence="3">LADA_0D11760g1_1</fullName>
    </submittedName>
</protein>
<sequence>MPYRFPKVLSGKSLLTRSYAVSNSAPEPIHDPSWPKNSNPTPYEVFGIPQGQIDRRKLKKRYHAMAKLYHPDMSNGVRILKSSTEMSHHSYIIDESALLSSKDKQSRFQVMNEAYELLSDSHKKSTYDRFRSGWSYSPANFRNSPYSAAATAHGYHSSPNYEYWNAGTWEEVNKMHRSDPGKRFSLWTAVAWICGLAVCVQCTALLTRIEASLTQNHFTHDETEKDLVMAYVNYGLDTDKWSRLRRFLWFRTYGMYRAKSDLDREAHKNERIVQELKDKGGTRSS</sequence>
<keyword evidence="1" id="KW-0143">Chaperone</keyword>
<dbReference type="AlphaFoldDB" id="A0A1G4J8N2"/>
<dbReference type="SMART" id="SM00271">
    <property type="entry name" value="DnaJ"/>
    <property type="match status" value="1"/>
</dbReference>
<dbReference type="PROSITE" id="PS00636">
    <property type="entry name" value="DNAJ_1"/>
    <property type="match status" value="1"/>
</dbReference>
<gene>
    <name evidence="3" type="ORF">LADA_0D11760G</name>
</gene>
<dbReference type="SUPFAM" id="SSF46565">
    <property type="entry name" value="Chaperone J-domain"/>
    <property type="match status" value="1"/>
</dbReference>
<proteinExistence type="predicted"/>
<dbReference type="EMBL" id="LT598454">
    <property type="protein sequence ID" value="SCU86027.1"/>
    <property type="molecule type" value="Genomic_DNA"/>
</dbReference>
<dbReference type="PRINTS" id="PR00625">
    <property type="entry name" value="JDOMAIN"/>
</dbReference>
<dbReference type="PANTHER" id="PTHR44360">
    <property type="entry name" value="DNAJ HOMOLOG SUBFAMILY B MEMBER 9"/>
    <property type="match status" value="1"/>
</dbReference>
<dbReference type="STRING" id="1266660.A0A1G4J8N2"/>
<dbReference type="PANTHER" id="PTHR44360:SF1">
    <property type="entry name" value="DNAJ HOMOLOG SUBFAMILY B MEMBER 9"/>
    <property type="match status" value="1"/>
</dbReference>
<dbReference type="InterPro" id="IPR051948">
    <property type="entry name" value="Hsp70_co-chaperone_J-domain"/>
</dbReference>
<evidence type="ECO:0000259" key="2">
    <source>
        <dbReference type="PROSITE" id="PS50076"/>
    </source>
</evidence>
<name>A0A1G4J8N2_9SACH</name>
<dbReference type="GO" id="GO:0051087">
    <property type="term" value="F:protein-folding chaperone binding"/>
    <property type="evidence" value="ECO:0007669"/>
    <property type="project" value="TreeGrafter"/>
</dbReference>
<dbReference type="GO" id="GO:0036503">
    <property type="term" value="P:ERAD pathway"/>
    <property type="evidence" value="ECO:0007669"/>
    <property type="project" value="TreeGrafter"/>
</dbReference>
<dbReference type="CDD" id="cd06257">
    <property type="entry name" value="DnaJ"/>
    <property type="match status" value="1"/>
</dbReference>
<dbReference type="PROSITE" id="PS50076">
    <property type="entry name" value="DNAJ_2"/>
    <property type="match status" value="1"/>
</dbReference>
<feature type="domain" description="J" evidence="2">
    <location>
        <begin position="41"/>
        <end position="131"/>
    </location>
</feature>
<dbReference type="OrthoDB" id="445556at2759"/>
<dbReference type="InterPro" id="IPR001623">
    <property type="entry name" value="DnaJ_domain"/>
</dbReference>
<dbReference type="Proteomes" id="UP000190274">
    <property type="component" value="Chromosome D"/>
</dbReference>
<accession>A0A1G4J8N2</accession>
<dbReference type="InterPro" id="IPR036869">
    <property type="entry name" value="J_dom_sf"/>
</dbReference>
<organism evidence="3 4">
    <name type="scientific">Lachancea dasiensis</name>
    <dbReference type="NCBI Taxonomy" id="1072105"/>
    <lineage>
        <taxon>Eukaryota</taxon>
        <taxon>Fungi</taxon>
        <taxon>Dikarya</taxon>
        <taxon>Ascomycota</taxon>
        <taxon>Saccharomycotina</taxon>
        <taxon>Saccharomycetes</taxon>
        <taxon>Saccharomycetales</taxon>
        <taxon>Saccharomycetaceae</taxon>
        <taxon>Lachancea</taxon>
    </lineage>
</organism>
<dbReference type="GO" id="GO:0005743">
    <property type="term" value="C:mitochondrial inner membrane"/>
    <property type="evidence" value="ECO:0007669"/>
    <property type="project" value="EnsemblFungi"/>
</dbReference>
<evidence type="ECO:0000313" key="3">
    <source>
        <dbReference type="EMBL" id="SCU86027.1"/>
    </source>
</evidence>
<dbReference type="GO" id="GO:0051787">
    <property type="term" value="F:misfolded protein binding"/>
    <property type="evidence" value="ECO:0007669"/>
    <property type="project" value="TreeGrafter"/>
</dbReference>
<reference evidence="3 4" key="1">
    <citation type="submission" date="2016-03" db="EMBL/GenBank/DDBJ databases">
        <authorList>
            <person name="Devillers H."/>
        </authorList>
    </citation>
    <scope>NUCLEOTIDE SEQUENCE [LARGE SCALE GENOMIC DNA]</scope>
    <source>
        <strain evidence="3">CBS 10888</strain>
    </source>
</reference>